<dbReference type="RefSeq" id="WP_221856849.1">
    <property type="nucleotide sequence ID" value="NZ_JAIJZW010000003.1"/>
</dbReference>
<evidence type="ECO:0000256" key="1">
    <source>
        <dbReference type="SAM" id="Phobius"/>
    </source>
</evidence>
<keyword evidence="3" id="KW-1185">Reference proteome</keyword>
<keyword evidence="1" id="KW-0472">Membrane</keyword>
<proteinExistence type="predicted"/>
<reference evidence="3" key="1">
    <citation type="journal article" date="2019" name="Int. J. Syst. Evol. Microbiol.">
        <title>The Global Catalogue of Microorganisms (GCM) 10K type strain sequencing project: providing services to taxonomists for standard genome sequencing and annotation.</title>
        <authorList>
            <consortium name="The Broad Institute Genomics Platform"/>
            <consortium name="The Broad Institute Genome Sequencing Center for Infectious Disease"/>
            <person name="Wu L."/>
            <person name="Ma J."/>
        </authorList>
    </citation>
    <scope>NUCLEOTIDE SEQUENCE [LARGE SCALE GENOMIC DNA]</scope>
    <source>
        <strain evidence="3">JCM 16546</strain>
    </source>
</reference>
<feature type="transmembrane region" description="Helical" evidence="1">
    <location>
        <begin position="72"/>
        <end position="93"/>
    </location>
</feature>
<dbReference type="EMBL" id="BAAAYV010000025">
    <property type="protein sequence ID" value="GAA3671086.1"/>
    <property type="molecule type" value="Genomic_DNA"/>
</dbReference>
<protein>
    <submittedName>
        <fullName evidence="2">Uncharacterized protein</fullName>
    </submittedName>
</protein>
<gene>
    <name evidence="2" type="ORF">GCM10022202_36790</name>
</gene>
<name>A0ABP7BZX8_9MICO</name>
<dbReference type="Proteomes" id="UP001410795">
    <property type="component" value="Unassembled WGS sequence"/>
</dbReference>
<evidence type="ECO:0000313" key="3">
    <source>
        <dbReference type="Proteomes" id="UP001410795"/>
    </source>
</evidence>
<comment type="caution">
    <text evidence="2">The sequence shown here is derived from an EMBL/GenBank/DDBJ whole genome shotgun (WGS) entry which is preliminary data.</text>
</comment>
<keyword evidence="1" id="KW-1133">Transmembrane helix</keyword>
<organism evidence="2 3">
    <name type="scientific">Microbacterium marinilacus</name>
    <dbReference type="NCBI Taxonomy" id="415209"/>
    <lineage>
        <taxon>Bacteria</taxon>
        <taxon>Bacillati</taxon>
        <taxon>Actinomycetota</taxon>
        <taxon>Actinomycetes</taxon>
        <taxon>Micrococcales</taxon>
        <taxon>Microbacteriaceae</taxon>
        <taxon>Microbacterium</taxon>
    </lineage>
</organism>
<sequence>MGAIVWTLQWPLAVLLPVFVFFGRALLGAEIGWMGAVGLLIGPILLILLLIPPILSVFDLEARRAAAAPRNYAVASVVLWMAMIVAGLALSDGGDVRPFPSSLESWTGMGPDAAAAIVGAAVVIGTAAWIGMLITAIRGIVRSRPGLLSGP</sequence>
<evidence type="ECO:0000313" key="2">
    <source>
        <dbReference type="EMBL" id="GAA3671086.1"/>
    </source>
</evidence>
<feature type="transmembrane region" description="Helical" evidence="1">
    <location>
        <begin position="113"/>
        <end position="137"/>
    </location>
</feature>
<accession>A0ABP7BZX8</accession>
<feature type="transmembrane region" description="Helical" evidence="1">
    <location>
        <begin position="38"/>
        <end position="60"/>
    </location>
</feature>
<keyword evidence="1" id="KW-0812">Transmembrane</keyword>